<dbReference type="CDD" id="cd01392">
    <property type="entry name" value="HTH_LacI"/>
    <property type="match status" value="1"/>
</dbReference>
<dbReference type="SUPFAM" id="SSF53822">
    <property type="entry name" value="Periplasmic binding protein-like I"/>
    <property type="match status" value="1"/>
</dbReference>
<name>A0ABU1AMT4_9BACT</name>
<dbReference type="Proteomes" id="UP001243717">
    <property type="component" value="Unassembled WGS sequence"/>
</dbReference>
<feature type="domain" description="HTH lacI-type" evidence="4">
    <location>
        <begin position="3"/>
        <end position="59"/>
    </location>
</feature>
<dbReference type="Gene3D" id="1.10.260.40">
    <property type="entry name" value="lambda repressor-like DNA-binding domains"/>
    <property type="match status" value="1"/>
</dbReference>
<dbReference type="SMART" id="SM00354">
    <property type="entry name" value="HTH_LACI"/>
    <property type="match status" value="1"/>
</dbReference>
<dbReference type="InterPro" id="IPR028082">
    <property type="entry name" value="Peripla_BP_I"/>
</dbReference>
<evidence type="ECO:0000259" key="4">
    <source>
        <dbReference type="PROSITE" id="PS50932"/>
    </source>
</evidence>
<reference evidence="5 6" key="1">
    <citation type="submission" date="2023-04" db="EMBL/GenBank/DDBJ databases">
        <title>A novel bacteria isolated from coastal sediment.</title>
        <authorList>
            <person name="Liu X.-J."/>
            <person name="Du Z.-J."/>
        </authorList>
    </citation>
    <scope>NUCLEOTIDE SEQUENCE [LARGE SCALE GENOMIC DNA]</scope>
    <source>
        <strain evidence="5 6">SDUM461004</strain>
    </source>
</reference>
<dbReference type="SUPFAM" id="SSF47413">
    <property type="entry name" value="lambda repressor-like DNA-binding domains"/>
    <property type="match status" value="1"/>
</dbReference>
<organism evidence="5 6">
    <name type="scientific">Thalassobacterium sedimentorum</name>
    <dbReference type="NCBI Taxonomy" id="3041258"/>
    <lineage>
        <taxon>Bacteria</taxon>
        <taxon>Pseudomonadati</taxon>
        <taxon>Verrucomicrobiota</taxon>
        <taxon>Opitutia</taxon>
        <taxon>Puniceicoccales</taxon>
        <taxon>Coraliomargaritaceae</taxon>
        <taxon>Thalassobacterium</taxon>
    </lineage>
</organism>
<dbReference type="InterPro" id="IPR000843">
    <property type="entry name" value="HTH_LacI"/>
</dbReference>
<keyword evidence="1" id="KW-0805">Transcription regulation</keyword>
<dbReference type="PROSITE" id="PS50932">
    <property type="entry name" value="HTH_LACI_2"/>
    <property type="match status" value="1"/>
</dbReference>
<proteinExistence type="predicted"/>
<dbReference type="InterPro" id="IPR046335">
    <property type="entry name" value="LacI/GalR-like_sensor"/>
</dbReference>
<evidence type="ECO:0000313" key="5">
    <source>
        <dbReference type="EMBL" id="MDQ8196104.1"/>
    </source>
</evidence>
<dbReference type="PANTHER" id="PTHR30146">
    <property type="entry name" value="LACI-RELATED TRANSCRIPTIONAL REPRESSOR"/>
    <property type="match status" value="1"/>
</dbReference>
<dbReference type="GO" id="GO:0003677">
    <property type="term" value="F:DNA binding"/>
    <property type="evidence" value="ECO:0007669"/>
    <property type="project" value="UniProtKB-KW"/>
</dbReference>
<dbReference type="Pfam" id="PF13377">
    <property type="entry name" value="Peripla_BP_3"/>
    <property type="match status" value="1"/>
</dbReference>
<protein>
    <submittedName>
        <fullName evidence="5">LacI family DNA-binding transcriptional regulator</fullName>
    </submittedName>
</protein>
<keyword evidence="6" id="KW-1185">Reference proteome</keyword>
<dbReference type="CDD" id="cd06267">
    <property type="entry name" value="PBP1_LacI_sugar_binding-like"/>
    <property type="match status" value="1"/>
</dbReference>
<dbReference type="Gene3D" id="3.40.50.2300">
    <property type="match status" value="2"/>
</dbReference>
<accession>A0ABU1AMT4</accession>
<evidence type="ECO:0000313" key="6">
    <source>
        <dbReference type="Proteomes" id="UP001243717"/>
    </source>
</evidence>
<evidence type="ECO:0000256" key="2">
    <source>
        <dbReference type="ARBA" id="ARBA00023125"/>
    </source>
</evidence>
<evidence type="ECO:0000256" key="1">
    <source>
        <dbReference type="ARBA" id="ARBA00023015"/>
    </source>
</evidence>
<dbReference type="PANTHER" id="PTHR30146:SF109">
    <property type="entry name" value="HTH-TYPE TRANSCRIPTIONAL REGULATOR GALS"/>
    <property type="match status" value="1"/>
</dbReference>
<sequence>MRARLKDVAAKAGVAPNTASTILNRKPNSWASEETRERVFKVAEELNYRPSRTALGLRTGSFKAIGLVVPDLHNPFYTAFSDCLERALRKFGYDLILEHSREDMDYQSKCLLSLLDRQIDAVAYFVNDLDKHLDFLAKAKEADKTVVALTGPPPKGAPHLPFDSIQIDFTSGFIEAVDHLIELGHQRFAFLSALSKGQSADGRPEMFNQLLQARGVTEENNIYLTCSHELEDMHRVFKEYLESQPPQRHPTALIALNDLAAIGAMRAAADCGFSVPGDISVVGVDDIPLGCFLPQRLSTIRQPIKDMAEATAMMLLNRLRSSSESSTAVQSKCFNTQFVCRETTSAVSSG</sequence>
<dbReference type="EMBL" id="JARXIC010000046">
    <property type="protein sequence ID" value="MDQ8196104.1"/>
    <property type="molecule type" value="Genomic_DNA"/>
</dbReference>
<keyword evidence="3" id="KW-0804">Transcription</keyword>
<dbReference type="InterPro" id="IPR010982">
    <property type="entry name" value="Lambda_DNA-bd_dom_sf"/>
</dbReference>
<evidence type="ECO:0000256" key="3">
    <source>
        <dbReference type="ARBA" id="ARBA00023163"/>
    </source>
</evidence>
<dbReference type="Pfam" id="PF00356">
    <property type="entry name" value="LacI"/>
    <property type="match status" value="1"/>
</dbReference>
<gene>
    <name evidence="5" type="ORF">QEH59_16840</name>
</gene>
<keyword evidence="2 5" id="KW-0238">DNA-binding</keyword>
<dbReference type="RefSeq" id="WP_308986544.1">
    <property type="nucleotide sequence ID" value="NZ_JARXIC010000046.1"/>
</dbReference>
<comment type="caution">
    <text evidence="5">The sequence shown here is derived from an EMBL/GenBank/DDBJ whole genome shotgun (WGS) entry which is preliminary data.</text>
</comment>